<reference evidence="1 2" key="1">
    <citation type="journal article" date="2021" name="Genome Biol. Evol.">
        <title>Complete Genome Sequencing of a Novel Gloeobacter Species from a Waterfall Cave in Mexico.</title>
        <authorList>
            <person name="Saw J.H."/>
            <person name="Cardona T."/>
            <person name="Montejano G."/>
        </authorList>
    </citation>
    <scope>NUCLEOTIDE SEQUENCE [LARGE SCALE GENOMIC DNA]</scope>
    <source>
        <strain evidence="1">MG652769</strain>
    </source>
</reference>
<dbReference type="Gene3D" id="1.10.3450.10">
    <property type="entry name" value="TTHA0068-like"/>
    <property type="match status" value="1"/>
</dbReference>
<dbReference type="SUPFAM" id="SSF140663">
    <property type="entry name" value="TTHA0068-like"/>
    <property type="match status" value="1"/>
</dbReference>
<gene>
    <name evidence="1" type="ORF">ISF26_05530</name>
</gene>
<dbReference type="EMBL" id="CP063845">
    <property type="protein sequence ID" value="UFP96910.1"/>
    <property type="molecule type" value="Genomic_DNA"/>
</dbReference>
<accession>A0ABY3PTB3</accession>
<dbReference type="Pfam" id="PF03745">
    <property type="entry name" value="DUF309"/>
    <property type="match status" value="1"/>
</dbReference>
<dbReference type="InterPro" id="IPR005500">
    <property type="entry name" value="DUF309"/>
</dbReference>
<organism evidence="1 2">
    <name type="scientific">Gloeobacter morelensis MG652769</name>
    <dbReference type="NCBI Taxonomy" id="2781736"/>
    <lineage>
        <taxon>Bacteria</taxon>
        <taxon>Bacillati</taxon>
        <taxon>Cyanobacteriota</taxon>
        <taxon>Cyanophyceae</taxon>
        <taxon>Gloeobacterales</taxon>
        <taxon>Gloeobacteraceae</taxon>
        <taxon>Gloeobacter</taxon>
        <taxon>Gloeobacter morelensis</taxon>
    </lineage>
</organism>
<name>A0ABY3PTB3_9CYAN</name>
<dbReference type="Proteomes" id="UP001054846">
    <property type="component" value="Chromosome"/>
</dbReference>
<evidence type="ECO:0000313" key="1">
    <source>
        <dbReference type="EMBL" id="UFP96910.1"/>
    </source>
</evidence>
<dbReference type="InterPro" id="IPR023203">
    <property type="entry name" value="TTHA0068_sf"/>
</dbReference>
<keyword evidence="2" id="KW-1185">Reference proteome</keyword>
<evidence type="ECO:0000313" key="2">
    <source>
        <dbReference type="Proteomes" id="UP001054846"/>
    </source>
</evidence>
<protein>
    <submittedName>
        <fullName evidence="1">DUF309 domain-containing protein</fullName>
    </submittedName>
</protein>
<proteinExistence type="predicted"/>
<dbReference type="PANTHER" id="PTHR34796:SF1">
    <property type="entry name" value="EXPRESSED PROTEIN"/>
    <property type="match status" value="1"/>
</dbReference>
<sequence>MVDFELPEEFWRGLEQFNSGQFYACHDTLEALWMDALHPLRLFYQGILQLAVAYYHLGNRNWQGCVILLSTGIERLDYFAPEYLGVDVETLLEQSAACLEALQTLGPERIAIFDTARIPKIAYVREIRS</sequence>
<dbReference type="PANTHER" id="PTHR34796">
    <property type="entry name" value="EXPRESSED PROTEIN"/>
    <property type="match status" value="1"/>
</dbReference>